<accession>A0ABS4KI71</accession>
<evidence type="ECO:0000313" key="1">
    <source>
        <dbReference type="EMBL" id="MBP2027455.1"/>
    </source>
</evidence>
<dbReference type="EMBL" id="JAGGLI010000011">
    <property type="protein sequence ID" value="MBP2027455.1"/>
    <property type="molecule type" value="Genomic_DNA"/>
</dbReference>
<keyword evidence="2" id="KW-1185">Reference proteome</keyword>
<gene>
    <name evidence="1" type="ORF">J2Z35_001249</name>
</gene>
<protein>
    <submittedName>
        <fullName evidence="1">Transcriptional regulator of viral defense system</fullName>
    </submittedName>
</protein>
<organism evidence="1 2">
    <name type="scientific">Acetoanaerobium pronyense</name>
    <dbReference type="NCBI Taxonomy" id="1482736"/>
    <lineage>
        <taxon>Bacteria</taxon>
        <taxon>Bacillati</taxon>
        <taxon>Bacillota</taxon>
        <taxon>Clostridia</taxon>
        <taxon>Peptostreptococcales</taxon>
        <taxon>Filifactoraceae</taxon>
        <taxon>Acetoanaerobium</taxon>
    </lineage>
</organism>
<comment type="caution">
    <text evidence="1">The sequence shown here is derived from an EMBL/GenBank/DDBJ whole genome shotgun (WGS) entry which is preliminary data.</text>
</comment>
<dbReference type="RefSeq" id="WP_209660516.1">
    <property type="nucleotide sequence ID" value="NZ_JAGGLI010000011.1"/>
</dbReference>
<proteinExistence type="predicted"/>
<evidence type="ECO:0000313" key="2">
    <source>
        <dbReference type="Proteomes" id="UP001314903"/>
    </source>
</evidence>
<dbReference type="Proteomes" id="UP001314903">
    <property type="component" value="Unassembled WGS sequence"/>
</dbReference>
<reference evidence="1 2" key="1">
    <citation type="submission" date="2021-03" db="EMBL/GenBank/DDBJ databases">
        <title>Genomic Encyclopedia of Type Strains, Phase IV (KMG-IV): sequencing the most valuable type-strain genomes for metagenomic binning, comparative biology and taxonomic classification.</title>
        <authorList>
            <person name="Goeker M."/>
        </authorList>
    </citation>
    <scope>NUCLEOTIDE SEQUENCE [LARGE SCALE GENOMIC DNA]</scope>
    <source>
        <strain evidence="1 2">DSM 27512</strain>
    </source>
</reference>
<name>A0ABS4KI71_9FIRM</name>
<sequence>MSKNDLVLKLLKKNNGFITSLEAKSKGIDNKILQRMEKLGQLERVEHGLYMDSNQMEDEYYLSQYRCKKGIFSHETALYFHELADRTPFQIMITIPSGYNTRLLKEKNKYKFFYVAKNLHTIGKITMKTPYGNEVYVYDKERTICDCLKKKEQLDRDLINEAVRRYLKTPGSDYAKLIKYAGLFNMKELIRQYMEVLI</sequence>